<feature type="transmembrane region" description="Helical" evidence="6">
    <location>
        <begin position="81"/>
        <end position="105"/>
    </location>
</feature>
<comment type="similarity">
    <text evidence="2">Belongs to the SLC13A/DASS transporter (TC 2.A.47) family. NADC subfamily.</text>
</comment>
<dbReference type="HOGENOM" id="CLU_005170_9_1_1"/>
<comment type="subcellular location">
    <subcellularLocation>
        <location evidence="1">Membrane</location>
        <topology evidence="1">Multi-pass membrane protein</topology>
    </subcellularLocation>
</comment>
<feature type="transmembrane region" description="Helical" evidence="6">
    <location>
        <begin position="40"/>
        <end position="69"/>
    </location>
</feature>
<protein>
    <recommendedName>
        <fullName evidence="9">Citrate transporter-like domain-containing protein</fullName>
    </recommendedName>
</protein>
<dbReference type="GO" id="GO:0015556">
    <property type="term" value="F:C4-dicarboxylate transmembrane transporter activity"/>
    <property type="evidence" value="ECO:0007669"/>
    <property type="project" value="UniProtKB-ARBA"/>
</dbReference>
<feature type="transmembrane region" description="Helical" evidence="6">
    <location>
        <begin position="371"/>
        <end position="393"/>
    </location>
</feature>
<dbReference type="CTD" id="20229831"/>
<gene>
    <name evidence="7" type="ORF">LOTGIDRAFT_104185</name>
</gene>
<sequence>MGLSIVLRQLWSIRVLFIMVLTPLLLLALPLYIGTVEAKAAFVLILMAVLWITEAVPIAVTAMLPIFLFPMLGVVKAKDIAPAYMSDTLMVFIGGLIMATAIETWDIHKLLALRILLSVGSKPRWLMLGLMLPTWFLSMWISNTATTAMMIPIAQAILAQLKATNILLKEETADSVIASLPHPFRLPTHPWVYCDDLSFKYREAADGDDIKYKKLCKAISLCICYAANCGGIGALTGTGPNLVVKGFADELYAAHGLKNPVTYATWMGYGLPLSFLVLMVTWNWLQFFFLGFSALLFYFSATFSCKDKKQSGENKVQEMIRKQYDALGPVTYAQKNVLVLFSILVVCWITRDLGGVGGWGDLFQPLYVRDSTPAILVAVLLFFLPSELPPIFCNRDKKNDRDMFRTPRPLLTWQNVHEKLPWGLFILLGGGFALAKGCHVSGLSRWIGLQLEVFIGLNKWLMLLVLCYICEMLTEFISNVALATLIIPILAELAMSTGVNPLFYILPAAVSASFAYMLPVATAPNALCFSYGHIRVLDMVTAGFFMNLIAIPMLVFATFTWGDAIFHFQNVPFTFDSVNKTLLLNSTM</sequence>
<dbReference type="PANTHER" id="PTHR10283">
    <property type="entry name" value="SOLUTE CARRIER FAMILY 13 MEMBER"/>
    <property type="match status" value="1"/>
</dbReference>
<accession>V4C7W2</accession>
<evidence type="ECO:0000256" key="3">
    <source>
        <dbReference type="ARBA" id="ARBA00022692"/>
    </source>
</evidence>
<evidence type="ECO:0000313" key="7">
    <source>
        <dbReference type="EMBL" id="ESO97809.1"/>
    </source>
</evidence>
<feature type="transmembrane region" description="Helical" evidence="6">
    <location>
        <begin position="422"/>
        <end position="443"/>
    </location>
</feature>
<dbReference type="CDD" id="cd01115">
    <property type="entry name" value="SLC13_permease"/>
    <property type="match status" value="1"/>
</dbReference>
<feature type="transmembrane region" description="Helical" evidence="6">
    <location>
        <begin position="12"/>
        <end position="34"/>
    </location>
</feature>
<organism evidence="7 8">
    <name type="scientific">Lottia gigantea</name>
    <name type="common">Giant owl limpet</name>
    <dbReference type="NCBI Taxonomy" id="225164"/>
    <lineage>
        <taxon>Eukaryota</taxon>
        <taxon>Metazoa</taxon>
        <taxon>Spiralia</taxon>
        <taxon>Lophotrochozoa</taxon>
        <taxon>Mollusca</taxon>
        <taxon>Gastropoda</taxon>
        <taxon>Patellogastropoda</taxon>
        <taxon>Lottioidea</taxon>
        <taxon>Lottiidae</taxon>
        <taxon>Lottia</taxon>
    </lineage>
</organism>
<evidence type="ECO:0000256" key="6">
    <source>
        <dbReference type="SAM" id="Phobius"/>
    </source>
</evidence>
<dbReference type="OrthoDB" id="6493944at2759"/>
<name>V4C7W2_LOTGI</name>
<dbReference type="OMA" id="LMGIWWM"/>
<feature type="transmembrane region" description="Helical" evidence="6">
    <location>
        <begin position="476"/>
        <end position="496"/>
    </location>
</feature>
<dbReference type="GO" id="GO:0005310">
    <property type="term" value="F:dicarboxylic acid transmembrane transporter activity"/>
    <property type="evidence" value="ECO:0007669"/>
    <property type="project" value="UniProtKB-ARBA"/>
</dbReference>
<feature type="transmembrane region" description="Helical" evidence="6">
    <location>
        <begin position="287"/>
        <end position="305"/>
    </location>
</feature>
<evidence type="ECO:0000256" key="2">
    <source>
        <dbReference type="ARBA" id="ARBA00006772"/>
    </source>
</evidence>
<evidence type="ECO:0008006" key="9">
    <source>
        <dbReference type="Google" id="ProtNLM"/>
    </source>
</evidence>
<dbReference type="Proteomes" id="UP000030746">
    <property type="component" value="Unassembled WGS sequence"/>
</dbReference>
<dbReference type="EMBL" id="KB201304">
    <property type="protein sequence ID" value="ESO97809.1"/>
    <property type="molecule type" value="Genomic_DNA"/>
</dbReference>
<reference evidence="7 8" key="1">
    <citation type="journal article" date="2013" name="Nature">
        <title>Insights into bilaterian evolution from three spiralian genomes.</title>
        <authorList>
            <person name="Simakov O."/>
            <person name="Marletaz F."/>
            <person name="Cho S.J."/>
            <person name="Edsinger-Gonzales E."/>
            <person name="Havlak P."/>
            <person name="Hellsten U."/>
            <person name="Kuo D.H."/>
            <person name="Larsson T."/>
            <person name="Lv J."/>
            <person name="Arendt D."/>
            <person name="Savage R."/>
            <person name="Osoegawa K."/>
            <person name="de Jong P."/>
            <person name="Grimwood J."/>
            <person name="Chapman J.A."/>
            <person name="Shapiro H."/>
            <person name="Aerts A."/>
            <person name="Otillar R.P."/>
            <person name="Terry A.Y."/>
            <person name="Boore J.L."/>
            <person name="Grigoriev I.V."/>
            <person name="Lindberg D.R."/>
            <person name="Seaver E.C."/>
            <person name="Weisblat D.A."/>
            <person name="Putnam N.H."/>
            <person name="Rokhsar D.S."/>
        </authorList>
    </citation>
    <scope>NUCLEOTIDE SEQUENCE [LARGE SCALE GENOMIC DNA]</scope>
</reference>
<dbReference type="KEGG" id="lgi:LOTGIDRAFT_104185"/>
<keyword evidence="4 6" id="KW-1133">Transmembrane helix</keyword>
<feature type="transmembrane region" description="Helical" evidence="6">
    <location>
        <begin position="326"/>
        <end position="351"/>
    </location>
</feature>
<dbReference type="GO" id="GO:0005886">
    <property type="term" value="C:plasma membrane"/>
    <property type="evidence" value="ECO:0007669"/>
    <property type="project" value="TreeGrafter"/>
</dbReference>
<dbReference type="GeneID" id="20229831"/>
<dbReference type="RefSeq" id="XP_009051654.1">
    <property type="nucleotide sequence ID" value="XM_009053406.1"/>
</dbReference>
<evidence type="ECO:0000256" key="5">
    <source>
        <dbReference type="ARBA" id="ARBA00023136"/>
    </source>
</evidence>
<dbReference type="Pfam" id="PF00939">
    <property type="entry name" value="Na_sulph_symp"/>
    <property type="match status" value="1"/>
</dbReference>
<evidence type="ECO:0000256" key="1">
    <source>
        <dbReference type="ARBA" id="ARBA00004141"/>
    </source>
</evidence>
<keyword evidence="3 6" id="KW-0812">Transmembrane</keyword>
<evidence type="ECO:0000313" key="8">
    <source>
        <dbReference type="Proteomes" id="UP000030746"/>
    </source>
</evidence>
<dbReference type="PANTHER" id="PTHR10283:SF82">
    <property type="entry name" value="SOLUTE CARRIER FAMILY 13 MEMBER 2"/>
    <property type="match status" value="1"/>
</dbReference>
<feature type="transmembrane region" description="Helical" evidence="6">
    <location>
        <begin position="449"/>
        <end position="469"/>
    </location>
</feature>
<feature type="transmembrane region" description="Helical" evidence="6">
    <location>
        <begin position="539"/>
        <end position="561"/>
    </location>
</feature>
<feature type="transmembrane region" description="Helical" evidence="6">
    <location>
        <begin position="502"/>
        <end position="527"/>
    </location>
</feature>
<dbReference type="InterPro" id="IPR001898">
    <property type="entry name" value="SLC13A/DASS"/>
</dbReference>
<evidence type="ECO:0000256" key="4">
    <source>
        <dbReference type="ARBA" id="ARBA00022989"/>
    </source>
</evidence>
<keyword evidence="8" id="KW-1185">Reference proteome</keyword>
<proteinExistence type="inferred from homology"/>
<keyword evidence="5 6" id="KW-0472">Membrane</keyword>
<dbReference type="AlphaFoldDB" id="V4C7W2"/>